<evidence type="ECO:0000256" key="1">
    <source>
        <dbReference type="PIRSR" id="PIRSR639069-1"/>
    </source>
</evidence>
<dbReference type="KEGG" id="obg:Verru16b_00600"/>
<feature type="domain" description="Acetyl xylan esterase" evidence="3">
    <location>
        <begin position="134"/>
        <end position="439"/>
    </location>
</feature>
<dbReference type="RefSeq" id="WP_069960891.1">
    <property type="nucleotide sequence ID" value="NZ_CP016094.1"/>
</dbReference>
<organism evidence="4 5">
    <name type="scientific">Lacunisphaera limnophila</name>
    <dbReference type="NCBI Taxonomy" id="1838286"/>
    <lineage>
        <taxon>Bacteria</taxon>
        <taxon>Pseudomonadati</taxon>
        <taxon>Verrucomicrobiota</taxon>
        <taxon>Opitutia</taxon>
        <taxon>Opitutales</taxon>
        <taxon>Opitutaceae</taxon>
        <taxon>Lacunisphaera</taxon>
    </lineage>
</organism>
<dbReference type="GO" id="GO:0052689">
    <property type="term" value="F:carboxylic ester hydrolase activity"/>
    <property type="evidence" value="ECO:0007669"/>
    <property type="project" value="TreeGrafter"/>
</dbReference>
<gene>
    <name evidence="4" type="primary">axe7A</name>
    <name evidence="4" type="ORF">Verru16b_00600</name>
</gene>
<dbReference type="InterPro" id="IPR008391">
    <property type="entry name" value="AXE1_dom"/>
</dbReference>
<keyword evidence="5" id="KW-1185">Reference proteome</keyword>
<dbReference type="PANTHER" id="PTHR40111:SF1">
    <property type="entry name" value="CEPHALOSPORIN-C DEACETYLASE"/>
    <property type="match status" value="1"/>
</dbReference>
<dbReference type="GO" id="GO:0005976">
    <property type="term" value="P:polysaccharide metabolic process"/>
    <property type="evidence" value="ECO:0007669"/>
    <property type="project" value="TreeGrafter"/>
</dbReference>
<name>A0A1D8ARN3_9BACT</name>
<reference evidence="4 5" key="1">
    <citation type="submission" date="2016-06" db="EMBL/GenBank/DDBJ databases">
        <title>Three novel species with peptidoglycan cell walls form the new genus Lacunisphaera gen. nov. in the family Opitutaceae of the verrucomicrobial subdivision 4.</title>
        <authorList>
            <person name="Rast P."/>
            <person name="Gloeckner I."/>
            <person name="Jogler M."/>
            <person name="Boedeker C."/>
            <person name="Jeske O."/>
            <person name="Wiegand S."/>
            <person name="Reinhardt R."/>
            <person name="Schumann P."/>
            <person name="Rohde M."/>
            <person name="Spring S."/>
            <person name="Gloeckner F.O."/>
            <person name="Jogler C."/>
        </authorList>
    </citation>
    <scope>NUCLEOTIDE SEQUENCE [LARGE SCALE GENOMIC DNA]</scope>
    <source>
        <strain evidence="4 5">IG16b</strain>
    </source>
</reference>
<feature type="active site" description="Charge relay system" evidence="1">
    <location>
        <position position="425"/>
    </location>
</feature>
<keyword evidence="4" id="KW-0378">Hydrolase</keyword>
<dbReference type="STRING" id="1838286.Verru16b_00600"/>
<evidence type="ECO:0000313" key="4">
    <source>
        <dbReference type="EMBL" id="AOS43553.1"/>
    </source>
</evidence>
<feature type="active site" description="Charge relay system" evidence="1">
    <location>
        <position position="396"/>
    </location>
</feature>
<evidence type="ECO:0000256" key="2">
    <source>
        <dbReference type="SAM" id="SignalP"/>
    </source>
</evidence>
<feature type="signal peptide" evidence="2">
    <location>
        <begin position="1"/>
        <end position="17"/>
    </location>
</feature>
<keyword evidence="2" id="KW-0732">Signal</keyword>
<dbReference type="PANTHER" id="PTHR40111">
    <property type="entry name" value="CEPHALOSPORIN-C DEACETYLASE"/>
    <property type="match status" value="1"/>
</dbReference>
<dbReference type="InterPro" id="IPR029058">
    <property type="entry name" value="AB_hydrolase_fold"/>
</dbReference>
<feature type="active site" description="Nucleophile" evidence="1">
    <location>
        <position position="308"/>
    </location>
</feature>
<proteinExistence type="predicted"/>
<evidence type="ECO:0000259" key="3">
    <source>
        <dbReference type="Pfam" id="PF05448"/>
    </source>
</evidence>
<dbReference type="Proteomes" id="UP000095228">
    <property type="component" value="Chromosome"/>
</dbReference>
<protein>
    <submittedName>
        <fullName evidence="4">Acetyl esterase Axe7A</fullName>
        <ecNumber evidence="4">3.1.1.-</ecNumber>
    </submittedName>
</protein>
<dbReference type="Pfam" id="PF05448">
    <property type="entry name" value="AXE1"/>
    <property type="match status" value="1"/>
</dbReference>
<dbReference type="EMBL" id="CP016094">
    <property type="protein sequence ID" value="AOS43553.1"/>
    <property type="molecule type" value="Genomic_DNA"/>
</dbReference>
<dbReference type="InterPro" id="IPR039069">
    <property type="entry name" value="CE7"/>
</dbReference>
<dbReference type="EC" id="3.1.1.-" evidence="4"/>
<dbReference type="OrthoDB" id="9770528at2"/>
<dbReference type="AlphaFoldDB" id="A0A1D8ARN3"/>
<sequence length="446" mass="48238">MPQRLLCLLLLVTALRAADTPISPVPSPADFRVATIQVRIAPDHRDWTYRLGEPAKFRIMVTADNTPVDQATVTYSVGPEMMPVATQTALVPLDGLVVDGGTLHTGGFIRCKASVEFAGRTYQGVGTAAFAPETIRPVQTDPADFDAFWQKGKDELAQIPVEAKVTLLPDACTDTVNVYHVGIRTVGRSWAAAGRVYGILTEPKAPGRYPAVLMVPGAGVRPYPGNTDLAARGVIVLEIGIHGLPVNLAKEVYDQLHAGALNGYQTFNLDDRDTYYYRRVYLNCIRANDFLVARPMWNGRDLLVTGASQGGLLSIVTAALDPRVTGLAAIHPALCDVAGPLHGRAGGWPHPFKPADDGTPSALATPAKIATLTYYDAVNFARRLKVPGFYIWGYNDEVCPPTSTFAAYNIITAPKTLAVQPEQAHTYPAEQGEAVNRWLLRTLKLN</sequence>
<accession>A0A1D8ARN3</accession>
<dbReference type="Gene3D" id="3.40.50.1820">
    <property type="entry name" value="alpha/beta hydrolase"/>
    <property type="match status" value="1"/>
</dbReference>
<feature type="chain" id="PRO_5009105001" evidence="2">
    <location>
        <begin position="18"/>
        <end position="446"/>
    </location>
</feature>
<dbReference type="SUPFAM" id="SSF53474">
    <property type="entry name" value="alpha/beta-Hydrolases"/>
    <property type="match status" value="1"/>
</dbReference>
<evidence type="ECO:0000313" key="5">
    <source>
        <dbReference type="Proteomes" id="UP000095228"/>
    </source>
</evidence>